<evidence type="ECO:0000256" key="2">
    <source>
        <dbReference type="ARBA" id="ARBA00010211"/>
    </source>
</evidence>
<evidence type="ECO:0000259" key="5">
    <source>
        <dbReference type="Pfam" id="PF01557"/>
    </source>
</evidence>
<feature type="domain" description="Fumarylacetoacetase-like C-terminal" evidence="5">
    <location>
        <begin position="75"/>
        <end position="281"/>
    </location>
</feature>
<keyword evidence="3" id="KW-0479">Metal-binding</keyword>
<gene>
    <name evidence="6" type="ORF">PGB34_22655</name>
</gene>
<evidence type="ECO:0000256" key="1">
    <source>
        <dbReference type="ARBA" id="ARBA00001946"/>
    </source>
</evidence>
<dbReference type="InterPro" id="IPR036663">
    <property type="entry name" value="Fumarylacetoacetase_C_sf"/>
</dbReference>
<dbReference type="EMBL" id="JAQIPB010000014">
    <property type="protein sequence ID" value="MDA7419184.1"/>
    <property type="molecule type" value="Genomic_DNA"/>
</dbReference>
<evidence type="ECO:0000256" key="3">
    <source>
        <dbReference type="ARBA" id="ARBA00022723"/>
    </source>
</evidence>
<dbReference type="Proteomes" id="UP001212602">
    <property type="component" value="Unassembled WGS sequence"/>
</dbReference>
<proteinExistence type="inferred from homology"/>
<keyword evidence="7" id="KW-1185">Reference proteome</keyword>
<name>A0AAE3NDR0_9BURK</name>
<accession>A0AAE3NDR0</accession>
<comment type="caution">
    <text evidence="6">The sequence shown here is derived from an EMBL/GenBank/DDBJ whole genome shotgun (WGS) entry which is preliminary data.</text>
</comment>
<dbReference type="Gene3D" id="3.90.850.10">
    <property type="entry name" value="Fumarylacetoacetase-like, C-terminal domain"/>
    <property type="match status" value="1"/>
</dbReference>
<comment type="cofactor">
    <cofactor evidence="1">
        <name>Mg(2+)</name>
        <dbReference type="ChEBI" id="CHEBI:18420"/>
    </cofactor>
</comment>
<dbReference type="FunFam" id="3.90.850.10:FF:000002">
    <property type="entry name" value="2-hydroxyhepta-2,4-diene-1,7-dioate isomerase"/>
    <property type="match status" value="1"/>
</dbReference>
<protein>
    <submittedName>
        <fullName evidence="6">Fumarylacetoacetate hydrolase family protein</fullName>
    </submittedName>
</protein>
<evidence type="ECO:0000313" key="6">
    <source>
        <dbReference type="EMBL" id="MDA7419184.1"/>
    </source>
</evidence>
<dbReference type="InterPro" id="IPR011234">
    <property type="entry name" value="Fumarylacetoacetase-like_C"/>
</dbReference>
<dbReference type="PANTHER" id="PTHR42796:SF4">
    <property type="entry name" value="FUMARYLACETOACETATE HYDROLASE DOMAIN-CONTAINING PROTEIN 2A"/>
    <property type="match status" value="1"/>
</dbReference>
<keyword evidence="4 6" id="KW-0378">Hydrolase</keyword>
<dbReference type="GO" id="GO:0046872">
    <property type="term" value="F:metal ion binding"/>
    <property type="evidence" value="ECO:0007669"/>
    <property type="project" value="UniProtKB-KW"/>
</dbReference>
<dbReference type="InterPro" id="IPR051121">
    <property type="entry name" value="FAH"/>
</dbReference>
<organism evidence="6 7">
    <name type="scientific">Xenophilus arseniciresistens</name>
    <dbReference type="NCBI Taxonomy" id="1283306"/>
    <lineage>
        <taxon>Bacteria</taxon>
        <taxon>Pseudomonadati</taxon>
        <taxon>Pseudomonadota</taxon>
        <taxon>Betaproteobacteria</taxon>
        <taxon>Burkholderiales</taxon>
        <taxon>Comamonadaceae</taxon>
        <taxon>Xenophilus</taxon>
    </lineage>
</organism>
<dbReference type="PANTHER" id="PTHR42796">
    <property type="entry name" value="FUMARYLACETOACETATE HYDROLASE DOMAIN-CONTAINING PROTEIN 2A-RELATED"/>
    <property type="match status" value="1"/>
</dbReference>
<reference evidence="6" key="1">
    <citation type="submission" date="2023-01" db="EMBL/GenBank/DDBJ databases">
        <title>Xenophilus mangrovi sp. nov., isolated from soil of Mangrove nature reserve.</title>
        <authorList>
            <person name="Xu S."/>
            <person name="Liu Z."/>
            <person name="Xu Y."/>
        </authorList>
    </citation>
    <scope>NUCLEOTIDE SEQUENCE</scope>
    <source>
        <strain evidence="6">YW8</strain>
    </source>
</reference>
<comment type="similarity">
    <text evidence="2">Belongs to the FAH family.</text>
</comment>
<dbReference type="GO" id="GO:0019752">
    <property type="term" value="P:carboxylic acid metabolic process"/>
    <property type="evidence" value="ECO:0007669"/>
    <property type="project" value="UniProtKB-ARBA"/>
</dbReference>
<dbReference type="SUPFAM" id="SSF56529">
    <property type="entry name" value="FAH"/>
    <property type="match status" value="1"/>
</dbReference>
<dbReference type="AlphaFoldDB" id="A0AAE3NDR0"/>
<dbReference type="RefSeq" id="WP_271430382.1">
    <property type="nucleotide sequence ID" value="NZ_JAQIPB010000014.1"/>
</dbReference>
<evidence type="ECO:0000313" key="7">
    <source>
        <dbReference type="Proteomes" id="UP001212602"/>
    </source>
</evidence>
<evidence type="ECO:0000256" key="4">
    <source>
        <dbReference type="ARBA" id="ARBA00022801"/>
    </source>
</evidence>
<dbReference type="Pfam" id="PF01557">
    <property type="entry name" value="FAA_hydrolase"/>
    <property type="match status" value="1"/>
</dbReference>
<dbReference type="GO" id="GO:0016853">
    <property type="term" value="F:isomerase activity"/>
    <property type="evidence" value="ECO:0007669"/>
    <property type="project" value="UniProtKB-ARBA"/>
</dbReference>
<sequence length="285" mass="30389">MQFSNVLIDGQAQAVAVHAHRHFPLRQSPHASGELGARIARGEDLRALGNEAIRAAAGMDAAGASFAPLLTNPGKVICLGLNYIDHAKEGGRARPDYPWFFLRAASSLMGHGQSALLPSVSTQYDFEAELALVIGKRGKHLKGEAALDVVLGYSCFNDLSVRDFQKKTPQWTIGKNFDASGAFGPSLVLAQDLPRGAKGLSIRCRVNGQTLQEANTSDMIFGVQETLEILSACMTLEPGDVIVMGTPSGVGFARTPPLWLRHADTVEVDIGSVGTLLNTVQQEVA</sequence>
<dbReference type="GO" id="GO:0016787">
    <property type="term" value="F:hydrolase activity"/>
    <property type="evidence" value="ECO:0007669"/>
    <property type="project" value="UniProtKB-KW"/>
</dbReference>